<dbReference type="InterPro" id="IPR006076">
    <property type="entry name" value="FAD-dep_OxRdtase"/>
</dbReference>
<evidence type="ECO:0000256" key="4">
    <source>
        <dbReference type="ARBA" id="ARBA00023004"/>
    </source>
</evidence>
<keyword evidence="6" id="KW-1015">Disulfide bond</keyword>
<evidence type="ECO:0000313" key="9">
    <source>
        <dbReference type="Proteomes" id="UP000294576"/>
    </source>
</evidence>
<keyword evidence="3" id="KW-0560">Oxidoreductase</keyword>
<organism evidence="8 9">
    <name type="scientific">Rhizobium sullae</name>
    <name type="common">Rhizobium hedysari</name>
    <dbReference type="NCBI Taxonomy" id="50338"/>
    <lineage>
        <taxon>Bacteria</taxon>
        <taxon>Pseudomonadati</taxon>
        <taxon>Pseudomonadota</taxon>
        <taxon>Alphaproteobacteria</taxon>
        <taxon>Hyphomicrobiales</taxon>
        <taxon>Rhizobiaceae</taxon>
        <taxon>Rhizobium/Agrobacterium group</taxon>
        <taxon>Rhizobium</taxon>
    </lineage>
</organism>
<dbReference type="Pfam" id="PF00355">
    <property type="entry name" value="Rieske"/>
    <property type="match status" value="1"/>
</dbReference>
<protein>
    <submittedName>
        <fullName evidence="8">Glycine/D-amino acid oxidase-like deaminating enzyme</fullName>
    </submittedName>
</protein>
<sequence length="491" mass="52980">MGMLSGKSGCCWTETAGAMTYPPLDASIHAETVVVGAGIVGLTTALRLLEAGRSVIVIEGLRVGRQVTGRSTAKITTQHRLIYRHLIDTIGLEHARAYAEANSAGADCIKGWIAEHGIDCNLEAKSAYAYTQDPATSALIKVEAEAARSLGLQAEVLDRAPLPFETAAALRFPNQAQFNPARYLTGLSAVVTARGGKIFENSRARLIGEASRWRVVTDGGTVHAENVVVATNMTVKSPVGMSHRTQPRSHVAMAFRLDDAALIDGMFITVEEPSRSLRTGRDAQGPLLVALGPHFRTGQDGDVAARFVELERWVRANLRVGEALWRWCNEDYDTADRVPYGGEPDPTSAPGFYIATGFNAWGISNGTAVGMLIADLIAGHPNAWARLYDPTRPYPKDFHKSGDSQSIVRSLDEIEARQGGVLVRGQEKIAAWRDDAGLIHTLSASCTHKGCTLTWNNADRTWDCPCHGSIFAADGSVIHGPARKPLPKIRL</sequence>
<evidence type="ECO:0000256" key="6">
    <source>
        <dbReference type="ARBA" id="ARBA00023157"/>
    </source>
</evidence>
<evidence type="ECO:0000256" key="3">
    <source>
        <dbReference type="ARBA" id="ARBA00023002"/>
    </source>
</evidence>
<keyword evidence="1" id="KW-0001">2Fe-2S</keyword>
<dbReference type="PANTHER" id="PTHR13847">
    <property type="entry name" value="SARCOSINE DEHYDROGENASE-RELATED"/>
    <property type="match status" value="1"/>
</dbReference>
<dbReference type="EMBL" id="SMBH01000024">
    <property type="protein sequence ID" value="TCU09658.1"/>
    <property type="molecule type" value="Genomic_DNA"/>
</dbReference>
<dbReference type="GO" id="GO:0046872">
    <property type="term" value="F:metal ion binding"/>
    <property type="evidence" value="ECO:0007669"/>
    <property type="project" value="UniProtKB-KW"/>
</dbReference>
<feature type="domain" description="Rieske" evidence="7">
    <location>
        <begin position="406"/>
        <end position="491"/>
    </location>
</feature>
<dbReference type="PRINTS" id="PR00162">
    <property type="entry name" value="RIESKE"/>
</dbReference>
<gene>
    <name evidence="8" type="ORF">EV132_12458</name>
</gene>
<dbReference type="GO" id="GO:0005737">
    <property type="term" value="C:cytoplasm"/>
    <property type="evidence" value="ECO:0007669"/>
    <property type="project" value="TreeGrafter"/>
</dbReference>
<keyword evidence="2" id="KW-0479">Metal-binding</keyword>
<dbReference type="Gene3D" id="2.102.10.10">
    <property type="entry name" value="Rieske [2Fe-2S] iron-sulphur domain"/>
    <property type="match status" value="1"/>
</dbReference>
<evidence type="ECO:0000256" key="1">
    <source>
        <dbReference type="ARBA" id="ARBA00022714"/>
    </source>
</evidence>
<dbReference type="GO" id="GO:0016491">
    <property type="term" value="F:oxidoreductase activity"/>
    <property type="evidence" value="ECO:0007669"/>
    <property type="project" value="UniProtKB-KW"/>
</dbReference>
<keyword evidence="4" id="KW-0408">Iron</keyword>
<name>A0A4R3PXP9_RHISU</name>
<dbReference type="SUPFAM" id="SSF50022">
    <property type="entry name" value="ISP domain"/>
    <property type="match status" value="1"/>
</dbReference>
<dbReference type="InterPro" id="IPR036922">
    <property type="entry name" value="Rieske_2Fe-2S_sf"/>
</dbReference>
<dbReference type="PROSITE" id="PS51296">
    <property type="entry name" value="RIESKE"/>
    <property type="match status" value="1"/>
</dbReference>
<dbReference type="AlphaFoldDB" id="A0A4R3PXP9"/>
<evidence type="ECO:0000313" key="8">
    <source>
        <dbReference type="EMBL" id="TCU09658.1"/>
    </source>
</evidence>
<dbReference type="GO" id="GO:0016020">
    <property type="term" value="C:membrane"/>
    <property type="evidence" value="ECO:0007669"/>
    <property type="project" value="InterPro"/>
</dbReference>
<proteinExistence type="predicted"/>
<evidence type="ECO:0000256" key="5">
    <source>
        <dbReference type="ARBA" id="ARBA00023014"/>
    </source>
</evidence>
<dbReference type="InterPro" id="IPR005805">
    <property type="entry name" value="Rieske_Fe-S_prot_C"/>
</dbReference>
<dbReference type="Gene3D" id="3.30.9.10">
    <property type="entry name" value="D-Amino Acid Oxidase, subunit A, domain 2"/>
    <property type="match status" value="1"/>
</dbReference>
<dbReference type="GO" id="GO:0051537">
    <property type="term" value="F:2 iron, 2 sulfur cluster binding"/>
    <property type="evidence" value="ECO:0007669"/>
    <property type="project" value="UniProtKB-KW"/>
</dbReference>
<dbReference type="InterPro" id="IPR017941">
    <property type="entry name" value="Rieske_2Fe-2S"/>
</dbReference>
<dbReference type="Proteomes" id="UP000294576">
    <property type="component" value="Unassembled WGS sequence"/>
</dbReference>
<accession>A0A4R3PXP9</accession>
<reference evidence="8 9" key="1">
    <citation type="submission" date="2019-03" db="EMBL/GenBank/DDBJ databases">
        <title>Genomic Encyclopedia of Type Strains, Phase IV (KMG-V): Genome sequencing to study the core and pangenomes of soil and plant-associated prokaryotes.</title>
        <authorList>
            <person name="Whitman W."/>
        </authorList>
    </citation>
    <scope>NUCLEOTIDE SEQUENCE [LARGE SCALE GENOMIC DNA]</scope>
    <source>
        <strain evidence="8 9">Hc14</strain>
    </source>
</reference>
<keyword evidence="5" id="KW-0411">Iron-sulfur</keyword>
<comment type="caution">
    <text evidence="8">The sequence shown here is derived from an EMBL/GenBank/DDBJ whole genome shotgun (WGS) entry which is preliminary data.</text>
</comment>
<dbReference type="Pfam" id="PF01266">
    <property type="entry name" value="DAO"/>
    <property type="match status" value="1"/>
</dbReference>
<dbReference type="PANTHER" id="PTHR13847:SF274">
    <property type="entry name" value="RIESKE 2FE-2S IRON-SULFUR PROTEIN YHFW-RELATED"/>
    <property type="match status" value="1"/>
</dbReference>
<dbReference type="SUPFAM" id="SSF51905">
    <property type="entry name" value="FAD/NAD(P)-binding domain"/>
    <property type="match status" value="1"/>
</dbReference>
<dbReference type="RefSeq" id="WP_087001698.1">
    <property type="nucleotide sequence ID" value="NZ_FWER01000034.1"/>
</dbReference>
<dbReference type="InterPro" id="IPR036188">
    <property type="entry name" value="FAD/NAD-bd_sf"/>
</dbReference>
<dbReference type="OrthoDB" id="311718at2"/>
<evidence type="ECO:0000259" key="7">
    <source>
        <dbReference type="PROSITE" id="PS51296"/>
    </source>
</evidence>
<dbReference type="Gene3D" id="3.50.50.60">
    <property type="entry name" value="FAD/NAD(P)-binding domain"/>
    <property type="match status" value="1"/>
</dbReference>
<evidence type="ECO:0000256" key="2">
    <source>
        <dbReference type="ARBA" id="ARBA00022723"/>
    </source>
</evidence>